<evidence type="ECO:0000259" key="10">
    <source>
        <dbReference type="PROSITE" id="PS50850"/>
    </source>
</evidence>
<dbReference type="SUPFAM" id="SSF103473">
    <property type="entry name" value="MFS general substrate transporter"/>
    <property type="match status" value="1"/>
</dbReference>
<protein>
    <recommendedName>
        <fullName evidence="10">Major facilitator superfamily (MFS) profile domain-containing protein</fullName>
    </recommendedName>
</protein>
<sequence length="428" mass="47168">EASWIGSLAPLGALVGALPAGHVANSIGRKKLLLLLIVPYLVGWSLIFAAGKSAPLIFTARFISGIALGTGSVIAPIYCEEIAEVRIRGALGIFFDLQVSNGILFVYIVGAYLSYLWLCITSAIIPVVFFLTFIWIPESPIYLASKGKIKEAEKSLYWLRGARYIKDYDIKPELEYIQKFVLQTAKESPSQETASKDTIIRIILILKYISKCVFTSYKSPTTKAVKIVACLMMIRQLCGINAVTFYTVDIFKGAGSTLSPSEATIIVGIAEVLATYVSPFLVERAGRRILLLFSGAKMAVCHLILVVYFYLKQIDVSTKTFDWLPLLCLAMFVVAFNLGFGSLPFVMMAELVPNESKNWASGLAVSVNWIIMFTVTNLFEVTIKNLGTMITFALFCGMCTVGTVVVAFIVPETKGKTREEIQLELMER</sequence>
<dbReference type="Proteomes" id="UP000027135">
    <property type="component" value="Unassembled WGS sequence"/>
</dbReference>
<dbReference type="InParanoid" id="A0A067QWA5"/>
<dbReference type="NCBIfam" id="TIGR00879">
    <property type="entry name" value="SP"/>
    <property type="match status" value="1"/>
</dbReference>
<evidence type="ECO:0000256" key="4">
    <source>
        <dbReference type="ARBA" id="ARBA00022989"/>
    </source>
</evidence>
<evidence type="ECO:0000256" key="2">
    <source>
        <dbReference type="ARBA" id="ARBA00022475"/>
    </source>
</evidence>
<dbReference type="InterPro" id="IPR050549">
    <property type="entry name" value="MFS_Trehalose_Transporter"/>
</dbReference>
<evidence type="ECO:0000256" key="9">
    <source>
        <dbReference type="SAM" id="Phobius"/>
    </source>
</evidence>
<dbReference type="eggNOG" id="KOG0254">
    <property type="taxonomic scope" value="Eukaryota"/>
</dbReference>
<feature type="transmembrane region" description="Helical" evidence="9">
    <location>
        <begin position="90"/>
        <end position="109"/>
    </location>
</feature>
<keyword evidence="8" id="KW-0813">Transport</keyword>
<feature type="domain" description="Major facilitator superfamily (MFS) profile" evidence="10">
    <location>
        <begin position="1"/>
        <end position="414"/>
    </location>
</feature>
<evidence type="ECO:0000256" key="1">
    <source>
        <dbReference type="ARBA" id="ARBA00004651"/>
    </source>
</evidence>
<dbReference type="InterPro" id="IPR020846">
    <property type="entry name" value="MFS_dom"/>
</dbReference>
<dbReference type="OMA" id="WLMIPFI"/>
<comment type="similarity">
    <text evidence="7">Belongs to the major facilitator superfamily. Sugar transporter (TC 2.A.1.1) family. Trehalose transporter subfamily.</text>
</comment>
<dbReference type="Gene3D" id="1.20.1250.20">
    <property type="entry name" value="MFS general substrate transporter like domains"/>
    <property type="match status" value="1"/>
</dbReference>
<feature type="transmembrane region" description="Helical" evidence="9">
    <location>
        <begin position="359"/>
        <end position="379"/>
    </location>
</feature>
<evidence type="ECO:0000256" key="3">
    <source>
        <dbReference type="ARBA" id="ARBA00022692"/>
    </source>
</evidence>
<dbReference type="InterPro" id="IPR005828">
    <property type="entry name" value="MFS_sugar_transport-like"/>
</dbReference>
<dbReference type="InterPro" id="IPR003663">
    <property type="entry name" value="Sugar/inositol_transpt"/>
</dbReference>
<dbReference type="GO" id="GO:0005886">
    <property type="term" value="C:plasma membrane"/>
    <property type="evidence" value="ECO:0007669"/>
    <property type="project" value="UniProtKB-SubCell"/>
</dbReference>
<organism evidence="11 12">
    <name type="scientific">Zootermopsis nevadensis</name>
    <name type="common">Dampwood termite</name>
    <dbReference type="NCBI Taxonomy" id="136037"/>
    <lineage>
        <taxon>Eukaryota</taxon>
        <taxon>Metazoa</taxon>
        <taxon>Ecdysozoa</taxon>
        <taxon>Arthropoda</taxon>
        <taxon>Hexapoda</taxon>
        <taxon>Insecta</taxon>
        <taxon>Pterygota</taxon>
        <taxon>Neoptera</taxon>
        <taxon>Polyneoptera</taxon>
        <taxon>Dictyoptera</taxon>
        <taxon>Blattodea</taxon>
        <taxon>Blattoidea</taxon>
        <taxon>Termitoidae</taxon>
        <taxon>Termopsidae</taxon>
        <taxon>Zootermopsis</taxon>
    </lineage>
</organism>
<dbReference type="PROSITE" id="PS00217">
    <property type="entry name" value="SUGAR_TRANSPORT_2"/>
    <property type="match status" value="1"/>
</dbReference>
<dbReference type="Pfam" id="PF00083">
    <property type="entry name" value="Sugar_tr"/>
    <property type="match status" value="1"/>
</dbReference>
<feature type="transmembrane region" description="Helical" evidence="9">
    <location>
        <begin position="227"/>
        <end position="248"/>
    </location>
</feature>
<dbReference type="PANTHER" id="PTHR48021">
    <property type="match status" value="1"/>
</dbReference>
<dbReference type="PROSITE" id="PS50850">
    <property type="entry name" value="MFS"/>
    <property type="match status" value="1"/>
</dbReference>
<keyword evidence="12" id="KW-1185">Reference proteome</keyword>
<keyword evidence="6" id="KW-0325">Glycoprotein</keyword>
<accession>A0A067QWA5</accession>
<keyword evidence="4 9" id="KW-1133">Transmembrane helix</keyword>
<evidence type="ECO:0000256" key="5">
    <source>
        <dbReference type="ARBA" id="ARBA00023136"/>
    </source>
</evidence>
<name>A0A067QWA5_ZOONE</name>
<dbReference type="EMBL" id="KK853179">
    <property type="protein sequence ID" value="KDR10229.1"/>
    <property type="molecule type" value="Genomic_DNA"/>
</dbReference>
<gene>
    <name evidence="11" type="ORF">L798_15728</name>
</gene>
<feature type="non-terminal residue" evidence="11">
    <location>
        <position position="1"/>
    </location>
</feature>
<evidence type="ECO:0000313" key="12">
    <source>
        <dbReference type="Proteomes" id="UP000027135"/>
    </source>
</evidence>
<evidence type="ECO:0000256" key="7">
    <source>
        <dbReference type="ARBA" id="ARBA00024348"/>
    </source>
</evidence>
<feature type="transmembrane region" description="Helical" evidence="9">
    <location>
        <begin position="56"/>
        <end position="78"/>
    </location>
</feature>
<feature type="transmembrane region" description="Helical" evidence="9">
    <location>
        <begin position="263"/>
        <end position="282"/>
    </location>
</feature>
<keyword evidence="2" id="KW-1003">Cell membrane</keyword>
<feature type="transmembrane region" description="Helical" evidence="9">
    <location>
        <begin position="385"/>
        <end position="410"/>
    </location>
</feature>
<dbReference type="InterPro" id="IPR005829">
    <property type="entry name" value="Sugar_transporter_CS"/>
</dbReference>
<feature type="transmembrane region" description="Helical" evidence="9">
    <location>
        <begin position="115"/>
        <end position="136"/>
    </location>
</feature>
<dbReference type="GO" id="GO:0022857">
    <property type="term" value="F:transmembrane transporter activity"/>
    <property type="evidence" value="ECO:0007669"/>
    <property type="project" value="InterPro"/>
</dbReference>
<keyword evidence="5 9" id="KW-0472">Membrane</keyword>
<dbReference type="PRINTS" id="PR00171">
    <property type="entry name" value="SUGRTRNSPORT"/>
</dbReference>
<feature type="transmembrane region" description="Helical" evidence="9">
    <location>
        <begin position="289"/>
        <end position="311"/>
    </location>
</feature>
<evidence type="ECO:0000256" key="6">
    <source>
        <dbReference type="ARBA" id="ARBA00023180"/>
    </source>
</evidence>
<proteinExistence type="inferred from homology"/>
<feature type="transmembrane region" description="Helical" evidence="9">
    <location>
        <begin position="323"/>
        <end position="347"/>
    </location>
</feature>
<comment type="subcellular location">
    <subcellularLocation>
        <location evidence="1">Cell membrane</location>
        <topology evidence="1">Multi-pass membrane protein</topology>
    </subcellularLocation>
</comment>
<evidence type="ECO:0000256" key="8">
    <source>
        <dbReference type="RuleBase" id="RU003346"/>
    </source>
</evidence>
<keyword evidence="3 9" id="KW-0812">Transmembrane</keyword>
<evidence type="ECO:0000313" key="11">
    <source>
        <dbReference type="EMBL" id="KDR10229.1"/>
    </source>
</evidence>
<dbReference type="InterPro" id="IPR036259">
    <property type="entry name" value="MFS_trans_sf"/>
</dbReference>
<dbReference type="FunFam" id="1.20.1250.20:FF:000055">
    <property type="entry name" value="Facilitated trehalose transporter Tret1-2 homolog"/>
    <property type="match status" value="1"/>
</dbReference>
<feature type="transmembrane region" description="Helical" evidence="9">
    <location>
        <begin position="32"/>
        <end position="50"/>
    </location>
</feature>
<reference evidence="11 12" key="1">
    <citation type="journal article" date="2014" name="Nat. Commun.">
        <title>Molecular traces of alternative social organization in a termite genome.</title>
        <authorList>
            <person name="Terrapon N."/>
            <person name="Li C."/>
            <person name="Robertson H.M."/>
            <person name="Ji L."/>
            <person name="Meng X."/>
            <person name="Booth W."/>
            <person name="Chen Z."/>
            <person name="Childers C.P."/>
            <person name="Glastad K.M."/>
            <person name="Gokhale K."/>
            <person name="Gowin J."/>
            <person name="Gronenberg W."/>
            <person name="Hermansen R.A."/>
            <person name="Hu H."/>
            <person name="Hunt B.G."/>
            <person name="Huylmans A.K."/>
            <person name="Khalil S.M."/>
            <person name="Mitchell R.D."/>
            <person name="Munoz-Torres M.C."/>
            <person name="Mustard J.A."/>
            <person name="Pan H."/>
            <person name="Reese J.T."/>
            <person name="Scharf M.E."/>
            <person name="Sun F."/>
            <person name="Vogel H."/>
            <person name="Xiao J."/>
            <person name="Yang W."/>
            <person name="Yang Z."/>
            <person name="Yang Z."/>
            <person name="Zhou J."/>
            <person name="Zhu J."/>
            <person name="Brent C.S."/>
            <person name="Elsik C.G."/>
            <person name="Goodisman M.A."/>
            <person name="Liberles D.A."/>
            <person name="Roe R.M."/>
            <person name="Vargo E.L."/>
            <person name="Vilcinskas A."/>
            <person name="Wang J."/>
            <person name="Bornberg-Bauer E."/>
            <person name="Korb J."/>
            <person name="Zhang G."/>
            <person name="Liebig J."/>
        </authorList>
    </citation>
    <scope>NUCLEOTIDE SEQUENCE [LARGE SCALE GENOMIC DNA]</scope>
    <source>
        <tissue evidence="11">Whole organism</tissue>
    </source>
</reference>
<dbReference type="PANTHER" id="PTHR48021:SF1">
    <property type="entry name" value="GH07001P-RELATED"/>
    <property type="match status" value="1"/>
</dbReference>
<dbReference type="AlphaFoldDB" id="A0A067QWA5"/>